<sequence length="64" mass="7130">MMMIDIGPSNKSSMCRQIPSPKHVPSNPFSKDVIVHVMICQEFQLSAQSKNKYPNVSCLAASFM</sequence>
<dbReference type="Gramene" id="mRNA:HanXRQr2_Chr09g0411301">
    <property type="protein sequence ID" value="mRNA:HanXRQr2_Chr09g0411301"/>
    <property type="gene ID" value="HanXRQr2_Chr09g0411301"/>
</dbReference>
<accession>A0A9K3NB08</accession>
<reference evidence="2" key="1">
    <citation type="journal article" date="2017" name="Nature">
        <title>The sunflower genome provides insights into oil metabolism, flowering and Asterid evolution.</title>
        <authorList>
            <person name="Badouin H."/>
            <person name="Gouzy J."/>
            <person name="Grassa C.J."/>
            <person name="Murat F."/>
            <person name="Staton S.E."/>
            <person name="Cottret L."/>
            <person name="Lelandais-Briere C."/>
            <person name="Owens G.L."/>
            <person name="Carrere S."/>
            <person name="Mayjonade B."/>
            <person name="Legrand L."/>
            <person name="Gill N."/>
            <person name="Kane N.C."/>
            <person name="Bowers J.E."/>
            <person name="Hubner S."/>
            <person name="Bellec A."/>
            <person name="Berard A."/>
            <person name="Berges H."/>
            <person name="Blanchet N."/>
            <person name="Boniface M.C."/>
            <person name="Brunel D."/>
            <person name="Catrice O."/>
            <person name="Chaidir N."/>
            <person name="Claudel C."/>
            <person name="Donnadieu C."/>
            <person name="Faraut T."/>
            <person name="Fievet G."/>
            <person name="Helmstetter N."/>
            <person name="King M."/>
            <person name="Knapp S.J."/>
            <person name="Lai Z."/>
            <person name="Le Paslier M.C."/>
            <person name="Lippi Y."/>
            <person name="Lorenzon L."/>
            <person name="Mandel J.R."/>
            <person name="Marage G."/>
            <person name="Marchand G."/>
            <person name="Marquand E."/>
            <person name="Bret-Mestries E."/>
            <person name="Morien E."/>
            <person name="Nambeesan S."/>
            <person name="Nguyen T."/>
            <person name="Pegot-Espagnet P."/>
            <person name="Pouilly N."/>
            <person name="Raftis F."/>
            <person name="Sallet E."/>
            <person name="Schiex T."/>
            <person name="Thomas J."/>
            <person name="Vandecasteele C."/>
            <person name="Vares D."/>
            <person name="Vear F."/>
            <person name="Vautrin S."/>
            <person name="Crespi M."/>
            <person name="Mangin B."/>
            <person name="Burke J.M."/>
            <person name="Salse J."/>
            <person name="Munos S."/>
            <person name="Vincourt P."/>
            <person name="Rieseberg L.H."/>
            <person name="Langlade N.B."/>
        </authorList>
    </citation>
    <scope>NUCLEOTIDE SEQUENCE</scope>
    <source>
        <tissue evidence="2">Leaves</tissue>
    </source>
</reference>
<feature type="region of interest" description="Disordered" evidence="1">
    <location>
        <begin position="1"/>
        <end position="24"/>
    </location>
</feature>
<gene>
    <name evidence="2" type="ORF">HanXRQr2_Chr09g0411301</name>
</gene>
<evidence type="ECO:0000313" key="3">
    <source>
        <dbReference type="Proteomes" id="UP000215914"/>
    </source>
</evidence>
<proteinExistence type="predicted"/>
<comment type="caution">
    <text evidence="2">The sequence shown here is derived from an EMBL/GenBank/DDBJ whole genome shotgun (WGS) entry which is preliminary data.</text>
</comment>
<evidence type="ECO:0000256" key="1">
    <source>
        <dbReference type="SAM" id="MobiDB-lite"/>
    </source>
</evidence>
<reference evidence="2" key="2">
    <citation type="submission" date="2020-06" db="EMBL/GenBank/DDBJ databases">
        <title>Helianthus annuus Genome sequencing and assembly Release 2.</title>
        <authorList>
            <person name="Gouzy J."/>
            <person name="Langlade N."/>
            <person name="Munos S."/>
        </authorList>
    </citation>
    <scope>NUCLEOTIDE SEQUENCE</scope>
    <source>
        <tissue evidence="2">Leaves</tissue>
    </source>
</reference>
<keyword evidence="3" id="KW-1185">Reference proteome</keyword>
<dbReference type="AlphaFoldDB" id="A0A9K3NB08"/>
<evidence type="ECO:0000313" key="2">
    <source>
        <dbReference type="EMBL" id="KAF5792908.1"/>
    </source>
</evidence>
<organism evidence="2 3">
    <name type="scientific">Helianthus annuus</name>
    <name type="common">Common sunflower</name>
    <dbReference type="NCBI Taxonomy" id="4232"/>
    <lineage>
        <taxon>Eukaryota</taxon>
        <taxon>Viridiplantae</taxon>
        <taxon>Streptophyta</taxon>
        <taxon>Embryophyta</taxon>
        <taxon>Tracheophyta</taxon>
        <taxon>Spermatophyta</taxon>
        <taxon>Magnoliopsida</taxon>
        <taxon>eudicotyledons</taxon>
        <taxon>Gunneridae</taxon>
        <taxon>Pentapetalae</taxon>
        <taxon>asterids</taxon>
        <taxon>campanulids</taxon>
        <taxon>Asterales</taxon>
        <taxon>Asteraceae</taxon>
        <taxon>Asteroideae</taxon>
        <taxon>Heliantheae alliance</taxon>
        <taxon>Heliantheae</taxon>
        <taxon>Helianthus</taxon>
    </lineage>
</organism>
<protein>
    <submittedName>
        <fullName evidence="2">Uncharacterized protein</fullName>
    </submittedName>
</protein>
<dbReference type="Proteomes" id="UP000215914">
    <property type="component" value="Unassembled WGS sequence"/>
</dbReference>
<name>A0A9K3NB08_HELAN</name>
<dbReference type="EMBL" id="MNCJ02000324">
    <property type="protein sequence ID" value="KAF5792908.1"/>
    <property type="molecule type" value="Genomic_DNA"/>
</dbReference>